<sequence length="346" mass="37044">MVESFLLRRLPIASYAQPQPQPAAAPGFDFLSEVYGAASFAGPNAGDYGGEMGFLDIVEPKAASATLVDGATGLGACKVEPGLAKSGGTFGAGAGAAPPAALASKKKRVEGMLSKNLMVEHRRRKRLNDRLHATVRHAQDQQGPRKAMPFSSMIQEMKGKIGAISLRGVLRFRLGGHAGAGRAPAAEPDEASREGCWAQLPFELLRMVLVRVEDQEPRWPARSAIVPGPRDAPLKCFIRRDRAAQSYSLCLGVTDGLADDGKFLLAARKCRRPACTEYLISLDAKNTSAGSYIGKLRSNFLRTKFTVYDAHPPCARAAVSKGYMIGSAQVSPGVPARNYMVSHISY</sequence>
<evidence type="ECO:0000259" key="2">
    <source>
        <dbReference type="Pfam" id="PF01167"/>
    </source>
</evidence>
<dbReference type="PRINTS" id="PR01573">
    <property type="entry name" value="SUPERTUBBY"/>
</dbReference>
<dbReference type="InParanoid" id="A0A1D6K2H7"/>
<reference evidence="3" key="1">
    <citation type="submission" date="2015-12" db="EMBL/GenBank/DDBJ databases">
        <title>Update maize B73 reference genome by single molecule sequencing technologies.</title>
        <authorList>
            <consortium name="Maize Genome Sequencing Project"/>
            <person name="Ware D."/>
        </authorList>
    </citation>
    <scope>NUCLEOTIDE SEQUENCE [LARGE SCALE GENOMIC DNA]</scope>
    <source>
        <tissue evidence="3">Seedling</tissue>
    </source>
</reference>
<proteinExistence type="inferred from homology"/>
<dbReference type="ExpressionAtlas" id="A0A1D6K2H7">
    <property type="expression patterns" value="baseline"/>
</dbReference>
<evidence type="ECO:0000256" key="1">
    <source>
        <dbReference type="ARBA" id="ARBA00007129"/>
    </source>
</evidence>
<dbReference type="Gene3D" id="3.20.90.10">
    <property type="entry name" value="Tubby Protein, Chain A"/>
    <property type="match status" value="1"/>
</dbReference>
<dbReference type="PANTHER" id="PTHR16517">
    <property type="entry name" value="TUBBY-RELATED"/>
    <property type="match status" value="1"/>
</dbReference>
<name>A0A1D6K2H7_MAIZE</name>
<dbReference type="InterPro" id="IPR025659">
    <property type="entry name" value="Tubby-like_C"/>
</dbReference>
<dbReference type="InterPro" id="IPR000007">
    <property type="entry name" value="Tubby_C"/>
</dbReference>
<dbReference type="Pfam" id="PF01167">
    <property type="entry name" value="Tub"/>
    <property type="match status" value="1"/>
</dbReference>
<protein>
    <submittedName>
        <fullName evidence="3">Tubby-like F-box protein 3</fullName>
    </submittedName>
</protein>
<feature type="domain" description="Tubby C-terminal" evidence="2">
    <location>
        <begin position="227"/>
        <end position="346"/>
    </location>
</feature>
<organism evidence="3">
    <name type="scientific">Zea mays</name>
    <name type="common">Maize</name>
    <dbReference type="NCBI Taxonomy" id="4577"/>
    <lineage>
        <taxon>Eukaryota</taxon>
        <taxon>Viridiplantae</taxon>
        <taxon>Streptophyta</taxon>
        <taxon>Embryophyta</taxon>
        <taxon>Tracheophyta</taxon>
        <taxon>Spermatophyta</taxon>
        <taxon>Magnoliopsida</taxon>
        <taxon>Liliopsida</taxon>
        <taxon>Poales</taxon>
        <taxon>Poaceae</taxon>
        <taxon>PACMAD clade</taxon>
        <taxon>Panicoideae</taxon>
        <taxon>Andropogonodae</taxon>
        <taxon>Andropogoneae</taxon>
        <taxon>Tripsacinae</taxon>
        <taxon>Zea</taxon>
    </lineage>
</organism>
<dbReference type="PANTHER" id="PTHR16517:SF160">
    <property type="entry name" value="TUBBY-LIKE F-BOX PROTEIN"/>
    <property type="match status" value="1"/>
</dbReference>
<gene>
    <name evidence="3" type="ORF">ZEAMMB73_Zm00001d029092</name>
</gene>
<dbReference type="AlphaFoldDB" id="A0A1D6K2H7"/>
<dbReference type="SUPFAM" id="SSF54518">
    <property type="entry name" value="Tubby C-terminal domain-like"/>
    <property type="match status" value="1"/>
</dbReference>
<accession>A0A1D6K2H7</accession>
<dbReference type="EMBL" id="CM007647">
    <property type="protein sequence ID" value="ONL97889.1"/>
    <property type="molecule type" value="Genomic_DNA"/>
</dbReference>
<comment type="similarity">
    <text evidence="1">Belongs to the TUB family.</text>
</comment>
<evidence type="ECO:0000313" key="3">
    <source>
        <dbReference type="EMBL" id="ONL97889.1"/>
    </source>
</evidence>